<evidence type="ECO:0000259" key="1">
    <source>
        <dbReference type="Pfam" id="PF13456"/>
    </source>
</evidence>
<organism evidence="2 3">
    <name type="scientific">Hibiscus sabdariffa</name>
    <name type="common">roselle</name>
    <dbReference type="NCBI Taxonomy" id="183260"/>
    <lineage>
        <taxon>Eukaryota</taxon>
        <taxon>Viridiplantae</taxon>
        <taxon>Streptophyta</taxon>
        <taxon>Embryophyta</taxon>
        <taxon>Tracheophyta</taxon>
        <taxon>Spermatophyta</taxon>
        <taxon>Magnoliopsida</taxon>
        <taxon>eudicotyledons</taxon>
        <taxon>Gunneridae</taxon>
        <taxon>Pentapetalae</taxon>
        <taxon>rosids</taxon>
        <taxon>malvids</taxon>
        <taxon>Malvales</taxon>
        <taxon>Malvaceae</taxon>
        <taxon>Malvoideae</taxon>
        <taxon>Hibiscus</taxon>
    </lineage>
</organism>
<dbReference type="InterPro" id="IPR012337">
    <property type="entry name" value="RNaseH-like_sf"/>
</dbReference>
<protein>
    <recommendedName>
        <fullName evidence="1">RNase H type-1 domain-containing protein</fullName>
    </recommendedName>
</protein>
<sequence length="222" mass="25016">MEHNTCKLQWFQQDESDSCLTISNVYRISLAWAVHFRGQVQFLSLASAPLSADFSWQPPQQGWFCLNIDAAVTAITSMGSIRGVTCGSSGEWIVGYTKQIGHVSPLQAKLWSILVGLEVDWSMGVEHLQIQTDCKQASNHVLSGSESSSITIVRAIRFLRNRVWYTDLFWIPREYNMVADTLSNIITPQPYSLLLHESAPTTVHSLLERDAYGPSYRRHVQA</sequence>
<dbReference type="PANTHER" id="PTHR47723">
    <property type="entry name" value="OS05G0353850 PROTEIN"/>
    <property type="match status" value="1"/>
</dbReference>
<dbReference type="InterPro" id="IPR036397">
    <property type="entry name" value="RNaseH_sf"/>
</dbReference>
<keyword evidence="3" id="KW-1185">Reference proteome</keyword>
<accession>A0ABR2EDW5</accession>
<feature type="domain" description="RNase H type-1" evidence="1">
    <location>
        <begin position="67"/>
        <end position="184"/>
    </location>
</feature>
<dbReference type="Pfam" id="PF13456">
    <property type="entry name" value="RVT_3"/>
    <property type="match status" value="1"/>
</dbReference>
<reference evidence="2 3" key="1">
    <citation type="journal article" date="2024" name="G3 (Bethesda)">
        <title>Genome assembly of Hibiscus sabdariffa L. provides insights into metabolisms of medicinal natural products.</title>
        <authorList>
            <person name="Kim T."/>
        </authorList>
    </citation>
    <scope>NUCLEOTIDE SEQUENCE [LARGE SCALE GENOMIC DNA]</scope>
    <source>
        <strain evidence="2">TK-2024</strain>
        <tissue evidence="2">Old leaves</tissue>
    </source>
</reference>
<gene>
    <name evidence="2" type="ORF">V6N12_042135</name>
</gene>
<dbReference type="Proteomes" id="UP001472677">
    <property type="component" value="Unassembled WGS sequence"/>
</dbReference>
<dbReference type="EMBL" id="JBBPBM010000015">
    <property type="protein sequence ID" value="KAK8558842.1"/>
    <property type="molecule type" value="Genomic_DNA"/>
</dbReference>
<dbReference type="SUPFAM" id="SSF53098">
    <property type="entry name" value="Ribonuclease H-like"/>
    <property type="match status" value="1"/>
</dbReference>
<dbReference type="InterPro" id="IPR002156">
    <property type="entry name" value="RNaseH_domain"/>
</dbReference>
<dbReference type="InterPro" id="IPR044730">
    <property type="entry name" value="RNase_H-like_dom_plant"/>
</dbReference>
<evidence type="ECO:0000313" key="2">
    <source>
        <dbReference type="EMBL" id="KAK8558842.1"/>
    </source>
</evidence>
<dbReference type="InterPro" id="IPR053151">
    <property type="entry name" value="RNase_H-like"/>
</dbReference>
<dbReference type="CDD" id="cd06222">
    <property type="entry name" value="RNase_H_like"/>
    <property type="match status" value="1"/>
</dbReference>
<comment type="caution">
    <text evidence="2">The sequence shown here is derived from an EMBL/GenBank/DDBJ whole genome shotgun (WGS) entry which is preliminary data.</text>
</comment>
<dbReference type="Gene3D" id="3.30.420.10">
    <property type="entry name" value="Ribonuclease H-like superfamily/Ribonuclease H"/>
    <property type="match status" value="1"/>
</dbReference>
<evidence type="ECO:0000313" key="3">
    <source>
        <dbReference type="Proteomes" id="UP001472677"/>
    </source>
</evidence>
<dbReference type="PANTHER" id="PTHR47723:SF19">
    <property type="entry name" value="POLYNUCLEOTIDYL TRANSFERASE, RIBONUCLEASE H-LIKE SUPERFAMILY PROTEIN"/>
    <property type="match status" value="1"/>
</dbReference>
<name>A0ABR2EDW5_9ROSI</name>
<proteinExistence type="predicted"/>